<reference evidence="1 2" key="1">
    <citation type="journal article" date="2021" name="bioRxiv">
        <title>Chromosome-scale and haplotype-resolved genome assembly of a tetraploid potato cultivar.</title>
        <authorList>
            <person name="Sun H."/>
            <person name="Jiao W.-B."/>
            <person name="Krause K."/>
            <person name="Campoy J.A."/>
            <person name="Goel M."/>
            <person name="Folz-Donahue K."/>
            <person name="Kukat C."/>
            <person name="Huettel B."/>
            <person name="Schneeberger K."/>
        </authorList>
    </citation>
    <scope>NUCLEOTIDE SEQUENCE [LARGE SCALE GENOMIC DNA]</scope>
    <source>
        <strain evidence="1">SolTubOtavaFocal</strain>
        <tissue evidence="1">Leaves</tissue>
    </source>
</reference>
<dbReference type="EMBL" id="JAIVGD010000011">
    <property type="protein sequence ID" value="KAH0771241.1"/>
    <property type="molecule type" value="Genomic_DNA"/>
</dbReference>
<protein>
    <submittedName>
        <fullName evidence="1">Uncharacterized protein</fullName>
    </submittedName>
</protein>
<name>A0ABQ7VT58_SOLTU</name>
<proteinExistence type="predicted"/>
<dbReference type="Proteomes" id="UP000826656">
    <property type="component" value="Unassembled WGS sequence"/>
</dbReference>
<comment type="caution">
    <text evidence="1">The sequence shown here is derived from an EMBL/GenBank/DDBJ whole genome shotgun (WGS) entry which is preliminary data.</text>
</comment>
<organism evidence="1 2">
    <name type="scientific">Solanum tuberosum</name>
    <name type="common">Potato</name>
    <dbReference type="NCBI Taxonomy" id="4113"/>
    <lineage>
        <taxon>Eukaryota</taxon>
        <taxon>Viridiplantae</taxon>
        <taxon>Streptophyta</taxon>
        <taxon>Embryophyta</taxon>
        <taxon>Tracheophyta</taxon>
        <taxon>Spermatophyta</taxon>
        <taxon>Magnoliopsida</taxon>
        <taxon>eudicotyledons</taxon>
        <taxon>Gunneridae</taxon>
        <taxon>Pentapetalae</taxon>
        <taxon>asterids</taxon>
        <taxon>lamiids</taxon>
        <taxon>Solanales</taxon>
        <taxon>Solanaceae</taxon>
        <taxon>Solanoideae</taxon>
        <taxon>Solaneae</taxon>
        <taxon>Solanum</taxon>
    </lineage>
</organism>
<sequence>MEKCSIFPAGVDELTKEQLLALTGFTQGIFPIRDLSGGTEERRKMSLCGMGQGLPSKEVWGVQY</sequence>
<accession>A0ABQ7VT58</accession>
<evidence type="ECO:0000313" key="2">
    <source>
        <dbReference type="Proteomes" id="UP000826656"/>
    </source>
</evidence>
<keyword evidence="2" id="KW-1185">Reference proteome</keyword>
<gene>
    <name evidence="1" type="ORF">KY290_015222</name>
</gene>
<evidence type="ECO:0000313" key="1">
    <source>
        <dbReference type="EMBL" id="KAH0771241.1"/>
    </source>
</evidence>